<keyword evidence="2" id="KW-0472">Membrane</keyword>
<dbReference type="SUPFAM" id="SSF82693">
    <property type="entry name" value="Multidrug efflux transporter AcrB pore domain, PN1, PN2, PC1 and PC2 subdomains"/>
    <property type="match status" value="2"/>
</dbReference>
<dbReference type="PANTHER" id="PTHR32063">
    <property type="match status" value="1"/>
</dbReference>
<dbReference type="GO" id="GO:0042910">
    <property type="term" value="F:xenobiotic transmembrane transporter activity"/>
    <property type="evidence" value="ECO:0007669"/>
    <property type="project" value="TreeGrafter"/>
</dbReference>
<keyword evidence="2" id="KW-1133">Transmembrane helix</keyword>
<dbReference type="InterPro" id="IPR001036">
    <property type="entry name" value="Acrflvin-R"/>
</dbReference>
<feature type="compositionally biased region" description="Basic and acidic residues" evidence="1">
    <location>
        <begin position="468"/>
        <end position="489"/>
    </location>
</feature>
<protein>
    <submittedName>
        <fullName evidence="3">CusA/CzcA family heavy metal efflux RND transporter</fullName>
    </submittedName>
</protein>
<dbReference type="Gene3D" id="3.30.2090.10">
    <property type="entry name" value="Multidrug efflux transporter AcrB TolC docking domain, DN and DC subdomains"/>
    <property type="match status" value="2"/>
</dbReference>
<feature type="transmembrane region" description="Helical" evidence="2">
    <location>
        <begin position="344"/>
        <end position="367"/>
    </location>
</feature>
<dbReference type="SUPFAM" id="SSF82714">
    <property type="entry name" value="Multidrug efflux transporter AcrB TolC docking domain, DN and DC subdomains"/>
    <property type="match status" value="2"/>
</dbReference>
<dbReference type="AlphaFoldDB" id="A0A2W5HS63"/>
<dbReference type="PRINTS" id="PR00702">
    <property type="entry name" value="ACRIFLAVINRP"/>
</dbReference>
<feature type="transmembrane region" description="Helical" evidence="2">
    <location>
        <begin position="402"/>
        <end position="422"/>
    </location>
</feature>
<organism evidence="3 4">
    <name type="scientific">Micavibrio aeruginosavorus</name>
    <dbReference type="NCBI Taxonomy" id="349221"/>
    <lineage>
        <taxon>Bacteria</taxon>
        <taxon>Pseudomonadati</taxon>
        <taxon>Bdellovibrionota</taxon>
        <taxon>Bdellovibrionia</taxon>
        <taxon>Bdellovibrionales</taxon>
        <taxon>Pseudobdellovibrionaceae</taxon>
        <taxon>Micavibrio</taxon>
    </lineage>
</organism>
<feature type="transmembrane region" description="Helical" evidence="2">
    <location>
        <begin position="756"/>
        <end position="778"/>
    </location>
</feature>
<keyword evidence="2" id="KW-0812">Transmembrane</keyword>
<dbReference type="Pfam" id="PF00873">
    <property type="entry name" value="ACR_tran"/>
    <property type="match status" value="1"/>
</dbReference>
<feature type="transmembrane region" description="Helical" evidence="2">
    <location>
        <begin position="864"/>
        <end position="882"/>
    </location>
</feature>
<dbReference type="Gene3D" id="3.30.70.1320">
    <property type="entry name" value="Multidrug efflux transporter AcrB pore domain like"/>
    <property type="match status" value="1"/>
</dbReference>
<dbReference type="Gene3D" id="1.20.1640.10">
    <property type="entry name" value="Multidrug efflux transporter AcrB transmembrane domain"/>
    <property type="match status" value="2"/>
</dbReference>
<reference evidence="3 4" key="1">
    <citation type="submission" date="2017-08" db="EMBL/GenBank/DDBJ databases">
        <title>Infants hospitalized years apart are colonized by the same room-sourced microbial strains.</title>
        <authorList>
            <person name="Brooks B."/>
            <person name="Olm M.R."/>
            <person name="Firek B.A."/>
            <person name="Baker R."/>
            <person name="Thomas B.C."/>
            <person name="Morowitz M.J."/>
            <person name="Banfield J.F."/>
        </authorList>
    </citation>
    <scope>NUCLEOTIDE SEQUENCE [LARGE SCALE GENOMIC DNA]</scope>
    <source>
        <strain evidence="3">S2_006_000_R2_64</strain>
    </source>
</reference>
<dbReference type="Gene3D" id="3.30.70.1440">
    <property type="entry name" value="Multidrug efflux transporter AcrB pore domain"/>
    <property type="match status" value="1"/>
</dbReference>
<feature type="transmembrane region" description="Helical" evidence="2">
    <location>
        <begin position="731"/>
        <end position="749"/>
    </location>
</feature>
<evidence type="ECO:0000256" key="1">
    <source>
        <dbReference type="SAM" id="MobiDB-lite"/>
    </source>
</evidence>
<dbReference type="Proteomes" id="UP000249739">
    <property type="component" value="Unassembled WGS sequence"/>
</dbReference>
<comment type="caution">
    <text evidence="3">The sequence shown here is derived from an EMBL/GenBank/DDBJ whole genome shotgun (WGS) entry which is preliminary data.</text>
</comment>
<dbReference type="InterPro" id="IPR027463">
    <property type="entry name" value="AcrB_DN_DC_subdom"/>
</dbReference>
<dbReference type="PANTHER" id="PTHR32063:SF4">
    <property type="entry name" value="SLR6043 PROTEIN"/>
    <property type="match status" value="1"/>
</dbReference>
<feature type="transmembrane region" description="Helical" evidence="2">
    <location>
        <begin position="832"/>
        <end position="852"/>
    </location>
</feature>
<accession>A0A2W5HS63</accession>
<dbReference type="Gene3D" id="3.30.70.1430">
    <property type="entry name" value="Multidrug efflux transporter AcrB pore domain"/>
    <property type="match status" value="1"/>
</dbReference>
<evidence type="ECO:0000313" key="4">
    <source>
        <dbReference type="Proteomes" id="UP000249739"/>
    </source>
</evidence>
<feature type="region of interest" description="Disordered" evidence="1">
    <location>
        <begin position="463"/>
        <end position="489"/>
    </location>
</feature>
<feature type="transmembrane region" description="Helical" evidence="2">
    <location>
        <begin position="231"/>
        <end position="253"/>
    </location>
</feature>
<dbReference type="GO" id="GO:0005886">
    <property type="term" value="C:plasma membrane"/>
    <property type="evidence" value="ECO:0007669"/>
    <property type="project" value="TreeGrafter"/>
</dbReference>
<sequence>MGEIMLVGLTSEDPKIGGMDLRTIAEWDIRNRILSISGISQVSVIGGELKQYQVLVDPLKLKNYGVTLHDVEATIEGSNINATGGFLLSDYQESLIRNVARVKTVEDLAKSPLPQDNGSPTPLTLDQVADIKLGGPLAKRGDASVNGQSAVILSIQKQPGADTIKLTEAVEAELASIQKTLPEGVKIHGEIFKQGTFIERAIKNVEEALRDGAILVAIVLFLFLLNFRTTFITLTAIPMSFVLTAIVFQYFGLSINTMTLGGLAVAIGELVDDAIVDVENVFRRLRENRQAEKPRNPLQVIYEASSEVRNSIVFATIIVVLVFIPLFAMGGIEGKIFLPLGIAYITSIVASLFVSLTLTPALCSYLLPKMKRMGDEHDGWLIRKIKGAQKRVLNFAFPHSRIVLTFVALVTIGVMALVPFFGKEFLPQFNEGSVTINILTPPGTSLAESNRIGTIAENLIRQVPEASETGRRTGRAERDDHAEGVHSSEIEVELKESERSRADILADIRNRLDQVPGIAVNIGQPISHRIDHMMSGVRAQMAIKLFGTDLDVLRAKAEEIRQAMSEVEGVVDLSVEKQVLIPQVHVLFDREKAASYGLLSGEAAEYAELAMQGKAVGQVLDGQRTYDIVMRLSDAARNDVEAIKQIPVDTKDGNVVPLQAIATVQDAKGPNIINRENAQRRIVIQANVSDRDLVGVVQKVQAAIDSKVKLPQGYYVTYGGQFESQASASRLIMLLSLFSLAGMFMVLYVHFKSANLALQVMTSIPLAFIGAVIGVWLSGGVFSIATMVGFVTLTGIAARNGIMMIAHYIHLMEHEGEKFDLAMVYRGTSERIIPVLMTALTASLALIPLVIAADEPGRELLHPVAVVIFCGLFSSTLLDLTVRPLVFWKFGKKPIATLLPQAITQ</sequence>
<proteinExistence type="predicted"/>
<feature type="transmembrane region" description="Helical" evidence="2">
    <location>
        <begin position="312"/>
        <end position="332"/>
    </location>
</feature>
<dbReference type="EMBL" id="QFOT01000023">
    <property type="protein sequence ID" value="PZP56519.1"/>
    <property type="molecule type" value="Genomic_DNA"/>
</dbReference>
<feature type="transmembrane region" description="Helical" evidence="2">
    <location>
        <begin position="784"/>
        <end position="811"/>
    </location>
</feature>
<dbReference type="SUPFAM" id="SSF82866">
    <property type="entry name" value="Multidrug efflux transporter AcrB transmembrane domain"/>
    <property type="match status" value="2"/>
</dbReference>
<evidence type="ECO:0000256" key="2">
    <source>
        <dbReference type="SAM" id="Phobius"/>
    </source>
</evidence>
<evidence type="ECO:0000313" key="3">
    <source>
        <dbReference type="EMBL" id="PZP56519.1"/>
    </source>
</evidence>
<gene>
    <name evidence="3" type="ORF">DI586_03485</name>
</gene>
<name>A0A2W5HS63_9BACT</name>